<feature type="region of interest" description="Disordered" evidence="1">
    <location>
        <begin position="214"/>
        <end position="239"/>
    </location>
</feature>
<proteinExistence type="predicted"/>
<dbReference type="Proteomes" id="UP000649617">
    <property type="component" value="Unassembled WGS sequence"/>
</dbReference>
<accession>A0A812SAQ4</accession>
<feature type="region of interest" description="Disordered" evidence="1">
    <location>
        <begin position="667"/>
        <end position="737"/>
    </location>
</feature>
<evidence type="ECO:0000313" key="3">
    <source>
        <dbReference type="Proteomes" id="UP000649617"/>
    </source>
</evidence>
<keyword evidence="3" id="KW-1185">Reference proteome</keyword>
<feature type="compositionally biased region" description="Basic and acidic residues" evidence="1">
    <location>
        <begin position="795"/>
        <end position="817"/>
    </location>
</feature>
<feature type="region of interest" description="Disordered" evidence="1">
    <location>
        <begin position="795"/>
        <end position="838"/>
    </location>
</feature>
<dbReference type="EMBL" id="CAJNIZ010023240">
    <property type="protein sequence ID" value="CAE7467549.1"/>
    <property type="molecule type" value="Genomic_DNA"/>
</dbReference>
<evidence type="ECO:0000313" key="2">
    <source>
        <dbReference type="EMBL" id="CAE7467549.1"/>
    </source>
</evidence>
<sequence>MVTCDAGAYGAETTKGEPVVKPHRWITNSDFLADNLSRRMTAEQKQYCVTIKGNETERSGAYCDGLVDAVLNGIYQEARRRNPARFTKKAYEVMFARPVPDAEAWRSLLDEVESRFTNSNKKPFTLPDNDPMLKAIKELVPWEITRAQAAWLPLARRLPQEFPHTHRGAALRLTSGDFQLEAEDLSSIKYPKQRYQNPVRVAVFFFGFPKTKAELPEQDPGVQEQPPPLPGDQAEAAPSQRQLRLAGFDTEIWFEDPPREVDRKLQYSLGRLHVNMGHVLQSDVVYLRMINGENTDPGGEFGGKVTTFHMRHGVLRETVPAEAHFRIGKIERRNALMRSLVERVVDERGLDQCLIAVLRTINSPGERPLQPPGLMRPEILRAEAMKALAEHTASSAIRRAVLRKAHHQQNLRDLQPGQAVAFWRWSGRFVSHDPDNKSVWLQVNTTTVKVANNQVRVACGWEEWTPSPEDIAILKDAERNLRDNLWEDQREEPPTALEDATAELAGQLPARPAPLPVRDQDYWRYVDNRFIRVHVVPRYELYIPVPGDCDFNVDDLADARQTHIHEHEEQPEEDQWRDPRCARSYNEAWTGTATFFRKQHPAEQPRALRMPTSSALQQPHDYLLNGKFTHEELEAVTDRGSSITRSSAIFTGSTYASRQTKITYTVTEDKSVPETPPFSAPAPGTPAQPDVPPLSATALDDGLSMVPVTSTQPASEGTARASTDAPPPQQEQQLPQLPQKRAADVLLSGIFELCVDDFGEAVLQRADETVDMPIPFHNETYYKAYLASKQRVNDLKKDGVNEDPTREDASSSEDESKTVSNNRTHTRQELKQLDRELPWKELTSQPRAQYEKYLESVRTEEDNWMRWGGIKPLSHKEADKILSDPKLSKRVLKSRAAYRDKNKGLGEVTAKCRVVLIGCNDPDIFKVT</sequence>
<protein>
    <submittedName>
        <fullName evidence="2">CML10 protein</fullName>
    </submittedName>
</protein>
<dbReference type="AlphaFoldDB" id="A0A812SAQ4"/>
<organism evidence="2 3">
    <name type="scientific">Symbiodinium pilosum</name>
    <name type="common">Dinoflagellate</name>
    <dbReference type="NCBI Taxonomy" id="2952"/>
    <lineage>
        <taxon>Eukaryota</taxon>
        <taxon>Sar</taxon>
        <taxon>Alveolata</taxon>
        <taxon>Dinophyceae</taxon>
        <taxon>Suessiales</taxon>
        <taxon>Symbiodiniaceae</taxon>
        <taxon>Symbiodinium</taxon>
    </lineage>
</organism>
<feature type="non-terminal residue" evidence="2">
    <location>
        <position position="928"/>
    </location>
</feature>
<comment type="caution">
    <text evidence="2">The sequence shown here is derived from an EMBL/GenBank/DDBJ whole genome shotgun (WGS) entry which is preliminary data.</text>
</comment>
<feature type="compositionally biased region" description="Basic and acidic residues" evidence="1">
    <location>
        <begin position="826"/>
        <end position="838"/>
    </location>
</feature>
<feature type="compositionally biased region" description="Pro residues" evidence="1">
    <location>
        <begin position="674"/>
        <end position="692"/>
    </location>
</feature>
<gene>
    <name evidence="2" type="primary">CML10</name>
    <name evidence="2" type="ORF">SPIL2461_LOCUS11783</name>
</gene>
<name>A0A812SAQ4_SYMPI</name>
<evidence type="ECO:0000256" key="1">
    <source>
        <dbReference type="SAM" id="MobiDB-lite"/>
    </source>
</evidence>
<reference evidence="2" key="1">
    <citation type="submission" date="2021-02" db="EMBL/GenBank/DDBJ databases">
        <authorList>
            <person name="Dougan E. K."/>
            <person name="Rhodes N."/>
            <person name="Thang M."/>
            <person name="Chan C."/>
        </authorList>
    </citation>
    <scope>NUCLEOTIDE SEQUENCE</scope>
</reference>